<feature type="transmembrane region" description="Helical" evidence="5">
    <location>
        <begin position="98"/>
        <end position="119"/>
    </location>
</feature>
<dbReference type="EMBL" id="CP113524">
    <property type="protein sequence ID" value="WAJ22576.1"/>
    <property type="molecule type" value="Genomic_DNA"/>
</dbReference>
<evidence type="ECO:0000259" key="6">
    <source>
        <dbReference type="Pfam" id="PF01794"/>
    </source>
</evidence>
<proteinExistence type="predicted"/>
<gene>
    <name evidence="7" type="ORF">OW255_13465</name>
</gene>
<feature type="transmembrane region" description="Helical" evidence="5">
    <location>
        <begin position="57"/>
        <end position="78"/>
    </location>
</feature>
<keyword evidence="4 5" id="KW-0472">Membrane</keyword>
<keyword evidence="8" id="KW-1185">Reference proteome</keyword>
<protein>
    <submittedName>
        <fullName evidence="7">Ferric reductase-like transmembrane domain-containing protein</fullName>
    </submittedName>
</protein>
<feature type="transmembrane region" description="Helical" evidence="5">
    <location>
        <begin position="173"/>
        <end position="194"/>
    </location>
</feature>
<feature type="domain" description="Ferric oxidoreductase" evidence="6">
    <location>
        <begin position="66"/>
        <end position="181"/>
    </location>
</feature>
<accession>A0ABY7A7P4</accession>
<keyword evidence="3 5" id="KW-1133">Transmembrane helix</keyword>
<dbReference type="Pfam" id="PF01794">
    <property type="entry name" value="Ferric_reduct"/>
    <property type="match status" value="1"/>
</dbReference>
<dbReference type="InterPro" id="IPR013130">
    <property type="entry name" value="Fe3_Rdtase_TM_dom"/>
</dbReference>
<dbReference type="Proteomes" id="UP001163115">
    <property type="component" value="Chromosome"/>
</dbReference>
<organism evidence="7 8">
    <name type="scientific">Lacrimispora xylanolytica</name>
    <dbReference type="NCBI Taxonomy" id="29375"/>
    <lineage>
        <taxon>Bacteria</taxon>
        <taxon>Bacillati</taxon>
        <taxon>Bacillota</taxon>
        <taxon>Clostridia</taxon>
        <taxon>Lachnospirales</taxon>
        <taxon>Lachnospiraceae</taxon>
        <taxon>Lacrimispora</taxon>
    </lineage>
</organism>
<sequence length="240" mass="27891">MIFLIALLEAFVFVCFCKGAIKKHPGVFYVLSVAIIAFCACYKIMNLYTVFPEWTYTYIISVFWRGAFATALFVIVMYIGALDRKSKIVKALMPIRGYLSIIACLITLAHSFAYGAYYIPTMINNPQELDLRGIIALIITLPLFTIMIILMVTSFIKVRRKMKPKVWKNVQRLAYPWFALLYIYLMVLFIPTVIESFDPASELSMFYKVNYILSVVIYTLVFVGYFILRIRKYRLDKVRT</sequence>
<comment type="subcellular location">
    <subcellularLocation>
        <location evidence="1">Membrane</location>
        <topology evidence="1">Multi-pass membrane protein</topology>
    </subcellularLocation>
</comment>
<evidence type="ECO:0000256" key="1">
    <source>
        <dbReference type="ARBA" id="ARBA00004141"/>
    </source>
</evidence>
<evidence type="ECO:0000256" key="3">
    <source>
        <dbReference type="ARBA" id="ARBA00022989"/>
    </source>
</evidence>
<feature type="transmembrane region" description="Helical" evidence="5">
    <location>
        <begin position="26"/>
        <end position="45"/>
    </location>
</feature>
<reference evidence="7" key="1">
    <citation type="submission" date="2022-11" db="EMBL/GenBank/DDBJ databases">
        <title>Lacrimispora xylanolytica sy1, complete genome.</title>
        <authorList>
            <person name="Choi S."/>
        </authorList>
    </citation>
    <scope>NUCLEOTIDE SEQUENCE</scope>
    <source>
        <strain evidence="7">Sy1</strain>
    </source>
</reference>
<name>A0ABY7A7P4_9FIRM</name>
<evidence type="ECO:0000256" key="4">
    <source>
        <dbReference type="ARBA" id="ARBA00023136"/>
    </source>
</evidence>
<feature type="transmembrane region" description="Helical" evidence="5">
    <location>
        <begin position="131"/>
        <end position="152"/>
    </location>
</feature>
<feature type="transmembrane region" description="Helical" evidence="5">
    <location>
        <begin position="206"/>
        <end position="228"/>
    </location>
</feature>
<evidence type="ECO:0000256" key="2">
    <source>
        <dbReference type="ARBA" id="ARBA00022692"/>
    </source>
</evidence>
<dbReference type="RefSeq" id="WP_268114329.1">
    <property type="nucleotide sequence ID" value="NZ_CP113524.1"/>
</dbReference>
<keyword evidence="2 5" id="KW-0812">Transmembrane</keyword>
<evidence type="ECO:0000256" key="5">
    <source>
        <dbReference type="SAM" id="Phobius"/>
    </source>
</evidence>
<evidence type="ECO:0000313" key="7">
    <source>
        <dbReference type="EMBL" id="WAJ22576.1"/>
    </source>
</evidence>
<evidence type="ECO:0000313" key="8">
    <source>
        <dbReference type="Proteomes" id="UP001163115"/>
    </source>
</evidence>